<dbReference type="Proteomes" id="UP001253637">
    <property type="component" value="Segment"/>
</dbReference>
<evidence type="ECO:0000313" key="1">
    <source>
        <dbReference type="EMBL" id="BCU03146.1"/>
    </source>
</evidence>
<protein>
    <submittedName>
        <fullName evidence="1">Uncharacterized protein</fullName>
    </submittedName>
</protein>
<organism evidence="1 2">
    <name type="scientific">Pandoravirus japonicus</name>
    <dbReference type="NCBI Taxonomy" id="2823154"/>
    <lineage>
        <taxon>Viruses</taxon>
        <taxon>Pandoravirus</taxon>
    </lineage>
</organism>
<dbReference type="EMBL" id="LC625835">
    <property type="protein sequence ID" value="BCU03146.1"/>
    <property type="molecule type" value="Genomic_DNA"/>
</dbReference>
<accession>A0A811BQ64</accession>
<sequence length="81" mass="9540">MQPISGAMAWHFFFVASAACRERVGKKRCPVQATCSRLCREINRAPCSGAKWQRRHVFDMSDFYLFRFFLFAWVGRDRCRA</sequence>
<proteinExistence type="predicted"/>
<dbReference type="EMBL" id="LC625835">
    <property type="protein sequence ID" value="BCU03149.1"/>
    <property type="molecule type" value="Genomic_DNA"/>
</dbReference>
<evidence type="ECO:0000313" key="2">
    <source>
        <dbReference type="Proteomes" id="UP001253637"/>
    </source>
</evidence>
<name>A0A811BQ64_9VIRU</name>
<reference evidence="1" key="1">
    <citation type="submission" date="2021-04" db="EMBL/GenBank/DDBJ databases">
        <title>Draft Genome Sequence of Pandoravirus japonicus, Isolated from the Sabaishi River of Niigata, Japan.</title>
        <authorList>
            <person name="Hosokawa N."/>
            <person name="Takahashi H."/>
            <person name="Aoki K."/>
            <person name="Takemura M."/>
        </authorList>
    </citation>
    <scope>NUCLEOTIDE SEQUENCE</scope>
</reference>